<reference evidence="17" key="3">
    <citation type="submission" date="2025-09" db="UniProtKB">
        <authorList>
            <consortium name="Ensembl"/>
        </authorList>
    </citation>
    <scope>IDENTIFICATION</scope>
</reference>
<evidence type="ECO:0000256" key="6">
    <source>
        <dbReference type="ARBA" id="ARBA00022729"/>
    </source>
</evidence>
<evidence type="ECO:0000256" key="10">
    <source>
        <dbReference type="ARBA" id="ARBA00023180"/>
    </source>
</evidence>
<dbReference type="GO" id="GO:0005886">
    <property type="term" value="C:plasma membrane"/>
    <property type="evidence" value="ECO:0007669"/>
    <property type="project" value="UniProtKB-SubCell"/>
</dbReference>
<dbReference type="GeneTree" id="ENSGT00730000111571"/>
<dbReference type="InterPro" id="IPR051110">
    <property type="entry name" value="Ly-6/neurotoxin-like_GPI-ap"/>
</dbReference>
<dbReference type="OrthoDB" id="9836900at2759"/>
<reference evidence="17" key="2">
    <citation type="submission" date="2025-08" db="UniProtKB">
        <authorList>
            <consortium name="Ensembl"/>
        </authorList>
    </citation>
    <scope>IDENTIFICATION</scope>
</reference>
<dbReference type="GO" id="GO:0030548">
    <property type="term" value="F:acetylcholine receptor regulator activity"/>
    <property type="evidence" value="ECO:0007669"/>
    <property type="project" value="Ensembl"/>
</dbReference>
<evidence type="ECO:0000256" key="14">
    <source>
        <dbReference type="ARBA" id="ARBA00046832"/>
    </source>
</evidence>
<evidence type="ECO:0000259" key="16">
    <source>
        <dbReference type="SMART" id="SM00134"/>
    </source>
</evidence>
<comment type="subunit">
    <text evidence="14">Interacts with nAChRs containing alpha-4:beta-2 (CHRNA4:CHRNB2) and alpha-7 (CHRNA7) subunits. Interacts with CHRNA4 probably in the endoplasmic reticulum prior to nAChR pentameric assembly. Interacts with KCNA2/Potassium voltage-gated channel subfamily A member 2.</text>
</comment>
<evidence type="ECO:0000256" key="7">
    <source>
        <dbReference type="ARBA" id="ARBA00022824"/>
    </source>
</evidence>
<dbReference type="Proteomes" id="UP000314987">
    <property type="component" value="Unassembled WGS sequence"/>
</dbReference>
<keyword evidence="11" id="KW-0966">Cell projection</keyword>
<proteinExistence type="predicted"/>
<dbReference type="OMA" id="YTPYRMK"/>
<evidence type="ECO:0000256" key="8">
    <source>
        <dbReference type="ARBA" id="ARBA00023136"/>
    </source>
</evidence>
<evidence type="ECO:0000256" key="5">
    <source>
        <dbReference type="ARBA" id="ARBA00022622"/>
    </source>
</evidence>
<dbReference type="InterPro" id="IPR016054">
    <property type="entry name" value="LY6_UPA_recep-like"/>
</dbReference>
<evidence type="ECO:0000256" key="15">
    <source>
        <dbReference type="SAM" id="SignalP"/>
    </source>
</evidence>
<dbReference type="SUPFAM" id="SSF57302">
    <property type="entry name" value="Snake toxin-like"/>
    <property type="match status" value="1"/>
</dbReference>
<evidence type="ECO:0000256" key="4">
    <source>
        <dbReference type="ARBA" id="ARBA00022475"/>
    </source>
</evidence>
<evidence type="ECO:0000256" key="3">
    <source>
        <dbReference type="ARBA" id="ARBA00004609"/>
    </source>
</evidence>
<keyword evidence="12" id="KW-0449">Lipoprotein</keyword>
<evidence type="ECO:0000256" key="1">
    <source>
        <dbReference type="ARBA" id="ARBA00004240"/>
    </source>
</evidence>
<dbReference type="InterPro" id="IPR035076">
    <property type="entry name" value="Toxin/TOLIP"/>
</dbReference>
<dbReference type="GO" id="GO:0033130">
    <property type="term" value="F:acetylcholine receptor binding"/>
    <property type="evidence" value="ECO:0007669"/>
    <property type="project" value="Ensembl"/>
</dbReference>
<protein>
    <recommendedName>
        <fullName evidence="13">Ly-6/neurotoxin-like protein 1</fullName>
    </recommendedName>
</protein>
<dbReference type="STRING" id="29139.ENSVURP00010024156"/>
<dbReference type="InterPro" id="IPR045860">
    <property type="entry name" value="Snake_toxin-like_sf"/>
</dbReference>
<feature type="chain" id="PRO_5021336158" description="Ly-6/neurotoxin-like protein 1" evidence="15">
    <location>
        <begin position="21"/>
        <end position="121"/>
    </location>
</feature>
<keyword evidence="6 15" id="KW-0732">Signal</keyword>
<dbReference type="GO" id="GO:0098552">
    <property type="term" value="C:side of membrane"/>
    <property type="evidence" value="ECO:0007669"/>
    <property type="project" value="UniProtKB-KW"/>
</dbReference>
<evidence type="ECO:0000256" key="12">
    <source>
        <dbReference type="ARBA" id="ARBA00023288"/>
    </source>
</evidence>
<evidence type="ECO:0000313" key="17">
    <source>
        <dbReference type="Ensembl" id="ENSVURP00010024156.1"/>
    </source>
</evidence>
<keyword evidence="18" id="KW-1185">Reference proteome</keyword>
<accession>A0A4X2LQT7</accession>
<sequence>MKFFPVLLLMTIMAQPLTHALECYVCEYKGYNCFKPMRCPNYVNYCMTTRTYITPTRVTVSKSCVPTCFETLYDGYTKNAATTSCCQYDYCNGASLGAQASSALALTTILSTLWGLLPPSL</sequence>
<dbReference type="GO" id="GO:0030425">
    <property type="term" value="C:dendrite"/>
    <property type="evidence" value="ECO:0007669"/>
    <property type="project" value="UniProtKB-SubCell"/>
</dbReference>
<keyword evidence="7" id="KW-0256">Endoplasmic reticulum</keyword>
<keyword evidence="10" id="KW-0325">Glycoprotein</keyword>
<dbReference type="PANTHER" id="PTHR16983">
    <property type="entry name" value="UPAR/LY6 DOMAIN-CONTAINING PROTEIN"/>
    <property type="match status" value="1"/>
</dbReference>
<comment type="subcellular location">
    <subcellularLocation>
        <location evidence="3">Cell membrane</location>
        <topology evidence="3">Lipid-anchor</topology>
        <topology evidence="3">GPI-anchor</topology>
    </subcellularLocation>
    <subcellularLocation>
        <location evidence="2">Cell projection</location>
        <location evidence="2">Dendrite</location>
    </subcellularLocation>
    <subcellularLocation>
        <location evidence="1">Endoplasmic reticulum</location>
    </subcellularLocation>
</comment>
<gene>
    <name evidence="17" type="primary">LYNX1</name>
</gene>
<reference evidence="18" key="1">
    <citation type="submission" date="2018-12" db="EMBL/GenBank/DDBJ databases">
        <authorList>
            <person name="Yazar S."/>
        </authorList>
    </citation>
    <scope>NUCLEOTIDE SEQUENCE [LARGE SCALE GENOMIC DNA]</scope>
</reference>
<dbReference type="CDD" id="cd23585">
    <property type="entry name" value="TFP_LU_ECD_LYNX1"/>
    <property type="match status" value="1"/>
</dbReference>
<keyword evidence="5" id="KW-0336">GPI-anchor</keyword>
<organism evidence="17 18">
    <name type="scientific">Vombatus ursinus</name>
    <name type="common">Common wombat</name>
    <dbReference type="NCBI Taxonomy" id="29139"/>
    <lineage>
        <taxon>Eukaryota</taxon>
        <taxon>Metazoa</taxon>
        <taxon>Chordata</taxon>
        <taxon>Craniata</taxon>
        <taxon>Vertebrata</taxon>
        <taxon>Euteleostomi</taxon>
        <taxon>Mammalia</taxon>
        <taxon>Metatheria</taxon>
        <taxon>Diprotodontia</taxon>
        <taxon>Vombatidae</taxon>
        <taxon>Vombatus</taxon>
    </lineage>
</organism>
<evidence type="ECO:0000256" key="9">
    <source>
        <dbReference type="ARBA" id="ARBA00023157"/>
    </source>
</evidence>
<keyword evidence="8" id="KW-0472">Membrane</keyword>
<keyword evidence="4" id="KW-1003">Cell membrane</keyword>
<evidence type="ECO:0000256" key="2">
    <source>
        <dbReference type="ARBA" id="ARBA00004279"/>
    </source>
</evidence>
<dbReference type="FunFam" id="2.10.60.10:FF:000003">
    <property type="entry name" value="lymphocyte antigen 6E isoform X1"/>
    <property type="match status" value="1"/>
</dbReference>
<dbReference type="PANTHER" id="PTHR16983:SF27">
    <property type="entry name" value="LY-6_NEUROTOXIN-LIKE PROTEIN 1"/>
    <property type="match status" value="1"/>
</dbReference>
<dbReference type="GO" id="GO:0005783">
    <property type="term" value="C:endoplasmic reticulum"/>
    <property type="evidence" value="ECO:0007669"/>
    <property type="project" value="UniProtKB-SubCell"/>
</dbReference>
<dbReference type="SMART" id="SM00134">
    <property type="entry name" value="LU"/>
    <property type="match status" value="1"/>
</dbReference>
<dbReference type="Pfam" id="PF00087">
    <property type="entry name" value="Toxin_TOLIP"/>
    <property type="match status" value="1"/>
</dbReference>
<dbReference type="Gene3D" id="2.10.60.10">
    <property type="entry name" value="CD59"/>
    <property type="match status" value="1"/>
</dbReference>
<evidence type="ECO:0000256" key="11">
    <source>
        <dbReference type="ARBA" id="ARBA00023273"/>
    </source>
</evidence>
<feature type="domain" description="UPAR/Ly6" evidence="16">
    <location>
        <begin position="21"/>
        <end position="103"/>
    </location>
</feature>
<feature type="signal peptide" evidence="15">
    <location>
        <begin position="1"/>
        <end position="20"/>
    </location>
</feature>
<keyword evidence="9" id="KW-1015">Disulfide bond</keyword>
<dbReference type="Ensembl" id="ENSVURT00010027510.1">
    <property type="protein sequence ID" value="ENSVURP00010024156.1"/>
    <property type="gene ID" value="ENSVURG00010018518.1"/>
</dbReference>
<dbReference type="AlphaFoldDB" id="A0A4X2LQT7"/>
<evidence type="ECO:0000256" key="13">
    <source>
        <dbReference type="ARBA" id="ARBA00039344"/>
    </source>
</evidence>
<name>A0A4X2LQT7_VOMUR</name>
<evidence type="ECO:0000313" key="18">
    <source>
        <dbReference type="Proteomes" id="UP000314987"/>
    </source>
</evidence>